<dbReference type="PANTHER" id="PTHR37024">
    <property type="entry name" value="TYPE VI SECRETION SYSTEM DUF2094 AND IMPA-RELATED DOMAIN PROTEIN"/>
    <property type="match status" value="1"/>
</dbReference>
<organism evidence="2 3">
    <name type="scientific">Klebsiella pasteurii</name>
    <dbReference type="NCBI Taxonomy" id="2587529"/>
    <lineage>
        <taxon>Bacteria</taxon>
        <taxon>Pseudomonadati</taxon>
        <taxon>Pseudomonadota</taxon>
        <taxon>Gammaproteobacteria</taxon>
        <taxon>Enterobacterales</taxon>
        <taxon>Enterobacteriaceae</taxon>
        <taxon>Klebsiella/Raoultella group</taxon>
        <taxon>Klebsiella</taxon>
    </lineage>
</organism>
<reference evidence="2 3" key="1">
    <citation type="submission" date="2019-07" db="EMBL/GenBank/DDBJ databases">
        <authorList>
            <person name="Brisse S."/>
            <person name="Rodrigues C."/>
            <person name="Thorpe H."/>
        </authorList>
    </citation>
    <scope>NUCLEOTIDE SEQUENCE [LARGE SCALE GENOMIC DNA]</scope>
    <source>
        <strain evidence="2">SB6410</strain>
    </source>
</reference>
<dbReference type="NCBIfam" id="TIGR03362">
    <property type="entry name" value="VI_chp_7"/>
    <property type="match status" value="1"/>
</dbReference>
<dbReference type="AlphaFoldDB" id="A0A9Q9UMS0"/>
<sequence length="605" mass="66873">MTTFLPIAGTTGEALSALRSELAAPSGRATGQDKNQDTPQKREMRWMAPVFVNACDNDMLQAVVRSLKSPGRTMASIDTLLAASQLETDTLAQQAQSRLALWANWLLPVSDDSPAGDDPGYDDDFQQMREEVNKLSGANVELIIQLAEKLLTTTTKDIRVATYYAWARLHRDGETGLADGLELLAGLMQRFGTQLHPQRERSRKAALEWLGSSRMLDSLSLYPEVTKTEAERIAGALWLTEQAVEQTKTEERPQFGTLYAALESRLLKSGGMDAVVPQNVSEGSHTPPATTGSVPSLTGIASGQELLSQARVLAEYLRGQPDGWLSAHRLIKNLRHDTLHQLPPLQADGKTRIEPPKPDQRAQLKRLYLQQSWRELMEEADGLLSRGANHLWLDVQWYLHQALLKSGRDAEAAIIEADLKGLLSRLTGLETLAFNDGTPFADEVTLNWIQQQVMDNPAGWQDDHTANATTASGDDDILQLEPEALALADSDGPDAALVWLQSRPGITTARSRWLLRLLMARIAEQTGKNELALHLLGELDSRSANLTLNQWEPGLLFEVKARRLKLLRMKAGRSEAEKMRFQPEMEQLLTGLIAIDPSRAAVLCN</sequence>
<gene>
    <name evidence="2" type="ORF">SB6410_03989</name>
</gene>
<dbReference type="Pfam" id="PF06812">
    <property type="entry name" value="ImpA_N"/>
    <property type="match status" value="1"/>
</dbReference>
<name>A0A9Q9UMS0_9ENTR</name>
<evidence type="ECO:0000259" key="1">
    <source>
        <dbReference type="Pfam" id="PF06812"/>
    </source>
</evidence>
<proteinExistence type="predicted"/>
<evidence type="ECO:0000313" key="3">
    <source>
        <dbReference type="Proteomes" id="UP000318567"/>
    </source>
</evidence>
<feature type="domain" description="ImpA N-terminal" evidence="1">
    <location>
        <begin position="107"/>
        <end position="210"/>
    </location>
</feature>
<dbReference type="EMBL" id="CABGGO010000029">
    <property type="protein sequence ID" value="VUS90165.1"/>
    <property type="molecule type" value="Genomic_DNA"/>
</dbReference>
<dbReference type="Proteomes" id="UP000318567">
    <property type="component" value="Unassembled WGS sequence"/>
</dbReference>
<comment type="caution">
    <text evidence="2">The sequence shown here is derived from an EMBL/GenBank/DDBJ whole genome shotgun (WGS) entry which is preliminary data.</text>
</comment>
<dbReference type="Pfam" id="PF16989">
    <property type="entry name" value="T6SS_VasJ"/>
    <property type="match status" value="1"/>
</dbReference>
<dbReference type="PANTHER" id="PTHR37024:SF5">
    <property type="entry name" value="IMPA N-TERMINAL DOMAIN-CONTAINING PROTEIN"/>
    <property type="match status" value="1"/>
</dbReference>
<accession>A0A9Q9UMS0</accession>
<dbReference type="InterPro" id="IPR017739">
    <property type="entry name" value="T6SS-assoc_VCA0119"/>
</dbReference>
<evidence type="ECO:0000313" key="2">
    <source>
        <dbReference type="EMBL" id="VUS90165.1"/>
    </source>
</evidence>
<protein>
    <recommendedName>
        <fullName evidence="1">ImpA N-terminal domain-containing protein</fullName>
    </recommendedName>
</protein>
<dbReference type="InterPro" id="IPR010657">
    <property type="entry name" value="ImpA_N"/>
</dbReference>